<dbReference type="OrthoDB" id="5099635at2759"/>
<dbReference type="EMBL" id="JAAOAQ010000590">
    <property type="protein sequence ID" value="KAF5540371.1"/>
    <property type="molecule type" value="Genomic_DNA"/>
</dbReference>
<evidence type="ECO:0000313" key="2">
    <source>
        <dbReference type="Proteomes" id="UP000582016"/>
    </source>
</evidence>
<sequence length="228" mass="25923">MALEEQEYYYLHNLAVFKPERQAAIIRLILAIEKRESQRLEGRDITWSFGQAVVTSENCWRNFSCWHEVWNALNQYYYTYYTSEEGDPVGLGVHIPPQEARINVNMFVARLAEEVGHTAFLGAFNAHREEAMTLLGLIVEGKSAQPQEFAQVAAQIAIHAPLKTKNCPYPLPGGTWGPPQEKWGKHKNLWETLMNHEILGVQELAGKAYSQVCIVDVFDTEGSEQITE</sequence>
<name>A0A8H5IPC9_9HYPO</name>
<evidence type="ECO:0000313" key="1">
    <source>
        <dbReference type="EMBL" id="KAF5540371.1"/>
    </source>
</evidence>
<protein>
    <submittedName>
        <fullName evidence="1">Uncharacterized protein</fullName>
    </submittedName>
</protein>
<comment type="caution">
    <text evidence="1">The sequence shown here is derived from an EMBL/GenBank/DDBJ whole genome shotgun (WGS) entry which is preliminary data.</text>
</comment>
<dbReference type="Proteomes" id="UP000582016">
    <property type="component" value="Unassembled WGS sequence"/>
</dbReference>
<proteinExistence type="predicted"/>
<gene>
    <name evidence="1" type="ORF">FPHYL_12069</name>
</gene>
<dbReference type="AlphaFoldDB" id="A0A8H5IPC9"/>
<organism evidence="1 2">
    <name type="scientific">Fusarium phyllophilum</name>
    <dbReference type="NCBI Taxonomy" id="47803"/>
    <lineage>
        <taxon>Eukaryota</taxon>
        <taxon>Fungi</taxon>
        <taxon>Dikarya</taxon>
        <taxon>Ascomycota</taxon>
        <taxon>Pezizomycotina</taxon>
        <taxon>Sordariomycetes</taxon>
        <taxon>Hypocreomycetidae</taxon>
        <taxon>Hypocreales</taxon>
        <taxon>Nectriaceae</taxon>
        <taxon>Fusarium</taxon>
        <taxon>Fusarium fujikuroi species complex</taxon>
    </lineage>
</organism>
<reference evidence="1 2" key="1">
    <citation type="submission" date="2020-05" db="EMBL/GenBank/DDBJ databases">
        <title>Identification and distribution of gene clusters putatively required for synthesis of sphingolipid metabolism inhibitors in phylogenetically diverse species of the filamentous fungus Fusarium.</title>
        <authorList>
            <person name="Kim H.-S."/>
            <person name="Busman M."/>
            <person name="Brown D.W."/>
            <person name="Divon H."/>
            <person name="Uhlig S."/>
            <person name="Proctor R.H."/>
        </authorList>
    </citation>
    <scope>NUCLEOTIDE SEQUENCE [LARGE SCALE GENOMIC DNA]</scope>
    <source>
        <strain evidence="1 2">NRRL 13617</strain>
    </source>
</reference>
<keyword evidence="2" id="KW-1185">Reference proteome</keyword>
<accession>A0A8H5IPC9</accession>